<accession>A0ABP1RPF7</accession>
<proteinExistence type="predicted"/>
<evidence type="ECO:0000313" key="2">
    <source>
        <dbReference type="EMBL" id="CAL8132143.1"/>
    </source>
</evidence>
<sequence>MSSHEESESDGSKDRGHGLNQKANQSSHPYRRPHGINDGNCVYCGFLIRNFFRDKHSNGTALRSCVDVNSHDLLGIATMVGGAAQTTNVGALLTKTEQQQQELEKLRALVKKEDEQYMKKVLPVIEEYSQKDIAVIEDLEHAANSNAESAKSNVDEEKMLQE</sequence>
<feature type="region of interest" description="Disordered" evidence="1">
    <location>
        <begin position="1"/>
        <end position="34"/>
    </location>
</feature>
<organism evidence="2 3">
    <name type="scientific">Orchesella dallaii</name>
    <dbReference type="NCBI Taxonomy" id="48710"/>
    <lineage>
        <taxon>Eukaryota</taxon>
        <taxon>Metazoa</taxon>
        <taxon>Ecdysozoa</taxon>
        <taxon>Arthropoda</taxon>
        <taxon>Hexapoda</taxon>
        <taxon>Collembola</taxon>
        <taxon>Entomobryomorpha</taxon>
        <taxon>Entomobryoidea</taxon>
        <taxon>Orchesellidae</taxon>
        <taxon>Orchesellinae</taxon>
        <taxon>Orchesella</taxon>
    </lineage>
</organism>
<comment type="caution">
    <text evidence="2">The sequence shown here is derived from an EMBL/GenBank/DDBJ whole genome shotgun (WGS) entry which is preliminary data.</text>
</comment>
<evidence type="ECO:0000256" key="1">
    <source>
        <dbReference type="SAM" id="MobiDB-lite"/>
    </source>
</evidence>
<gene>
    <name evidence="2" type="ORF">ODALV1_LOCUS24491</name>
</gene>
<keyword evidence="3" id="KW-1185">Reference proteome</keyword>
<reference evidence="2 3" key="1">
    <citation type="submission" date="2024-08" db="EMBL/GenBank/DDBJ databases">
        <authorList>
            <person name="Cucini C."/>
            <person name="Frati F."/>
        </authorList>
    </citation>
    <scope>NUCLEOTIDE SEQUENCE [LARGE SCALE GENOMIC DNA]</scope>
</reference>
<evidence type="ECO:0000313" key="3">
    <source>
        <dbReference type="Proteomes" id="UP001642540"/>
    </source>
</evidence>
<name>A0ABP1RPF7_9HEXA</name>
<dbReference type="Proteomes" id="UP001642540">
    <property type="component" value="Unassembled WGS sequence"/>
</dbReference>
<dbReference type="EMBL" id="CAXLJM020000092">
    <property type="protein sequence ID" value="CAL8132143.1"/>
    <property type="molecule type" value="Genomic_DNA"/>
</dbReference>
<feature type="compositionally biased region" description="Basic and acidic residues" evidence="1">
    <location>
        <begin position="1"/>
        <end position="17"/>
    </location>
</feature>
<protein>
    <submittedName>
        <fullName evidence="2">Uncharacterized protein</fullName>
    </submittedName>
</protein>